<gene>
    <name evidence="1" type="ORF">KL86SPO_30833</name>
</gene>
<reference evidence="1" key="1">
    <citation type="submission" date="2016-08" db="EMBL/GenBank/DDBJ databases">
        <authorList>
            <person name="Seilhamer J.J."/>
        </authorList>
    </citation>
    <scope>NUCLEOTIDE SEQUENCE</scope>
    <source>
        <strain evidence="1">86</strain>
    </source>
</reference>
<dbReference type="RefSeq" id="WP_075754702.1">
    <property type="nucleotide sequence ID" value="NZ_LT608335.1"/>
</dbReference>
<proteinExistence type="predicted"/>
<protein>
    <submittedName>
        <fullName evidence="1">Uncharacterized protein</fullName>
    </submittedName>
</protein>
<name>A0A212LSR8_9FIRM</name>
<dbReference type="EMBL" id="FMJE01000003">
    <property type="protein sequence ID" value="SCM80655.1"/>
    <property type="molecule type" value="Genomic_DNA"/>
</dbReference>
<sequence length="136" mass="15155">MYKLIIGNVRVTVNDDSIKREQAAAYGKQAIAAASQQGKLLSHVELSTGPDGIEVACTEKAGCRMIRKSITQSMLDGVLDAAKEKFYPTGTFSQKDLWFDSETGQEWRGQECELARQDVLKRLEEWVSSQNSQTHT</sequence>
<accession>A0A212LSR8</accession>
<evidence type="ECO:0000313" key="1">
    <source>
        <dbReference type="EMBL" id="SCM80655.1"/>
    </source>
</evidence>
<dbReference type="AlphaFoldDB" id="A0A212LSR8"/>
<organism evidence="1">
    <name type="scientific">uncultured Sporomusa sp</name>
    <dbReference type="NCBI Taxonomy" id="307249"/>
    <lineage>
        <taxon>Bacteria</taxon>
        <taxon>Bacillati</taxon>
        <taxon>Bacillota</taxon>
        <taxon>Negativicutes</taxon>
        <taxon>Selenomonadales</taxon>
        <taxon>Sporomusaceae</taxon>
        <taxon>Sporomusa</taxon>
        <taxon>environmental samples</taxon>
    </lineage>
</organism>